<dbReference type="Proteomes" id="UP001501729">
    <property type="component" value="Unassembled WGS sequence"/>
</dbReference>
<feature type="domain" description="Pyrrolo-quinoline quinone repeat" evidence="1">
    <location>
        <begin position="287"/>
        <end position="420"/>
    </location>
</feature>
<dbReference type="Pfam" id="PF13360">
    <property type="entry name" value="PQQ_2"/>
    <property type="match status" value="2"/>
</dbReference>
<dbReference type="Gene3D" id="2.130.10.10">
    <property type="entry name" value="YVTN repeat-like/Quinoprotein amine dehydrogenase"/>
    <property type="match status" value="1"/>
</dbReference>
<dbReference type="SMART" id="SM00564">
    <property type="entry name" value="PQQ"/>
    <property type="match status" value="6"/>
</dbReference>
<dbReference type="PROSITE" id="PS51257">
    <property type="entry name" value="PROKAR_LIPOPROTEIN"/>
    <property type="match status" value="1"/>
</dbReference>
<gene>
    <name evidence="2" type="ORF">GCM10025751_26440</name>
</gene>
<comment type="caution">
    <text evidence="2">The sequence shown here is derived from an EMBL/GenBank/DDBJ whole genome shotgun (WGS) entry which is preliminary data.</text>
</comment>
<evidence type="ECO:0000313" key="3">
    <source>
        <dbReference type="Proteomes" id="UP001501729"/>
    </source>
</evidence>
<accession>A0AAV3UI77</accession>
<name>A0AAV3UI77_9EURY</name>
<dbReference type="InterPro" id="IPR018391">
    <property type="entry name" value="PQQ_b-propeller_rpt"/>
</dbReference>
<keyword evidence="3" id="KW-1185">Reference proteome</keyword>
<dbReference type="EMBL" id="BAABKX010000008">
    <property type="protein sequence ID" value="GAA5051363.1"/>
    <property type="molecule type" value="Genomic_DNA"/>
</dbReference>
<protein>
    <recommendedName>
        <fullName evidence="1">Pyrrolo-quinoline quinone repeat domain-containing protein</fullName>
    </recommendedName>
</protein>
<reference evidence="2 3" key="1">
    <citation type="journal article" date="2019" name="Int. J. Syst. Evol. Microbiol.">
        <title>The Global Catalogue of Microorganisms (GCM) 10K type strain sequencing project: providing services to taxonomists for standard genome sequencing and annotation.</title>
        <authorList>
            <consortium name="The Broad Institute Genomics Platform"/>
            <consortium name="The Broad Institute Genome Sequencing Center for Infectious Disease"/>
            <person name="Wu L."/>
            <person name="Ma J."/>
        </authorList>
    </citation>
    <scope>NUCLEOTIDE SEQUENCE [LARGE SCALE GENOMIC DNA]</scope>
    <source>
        <strain evidence="2 3">JCM 17504</strain>
    </source>
</reference>
<dbReference type="PANTHER" id="PTHR34512:SF30">
    <property type="entry name" value="OUTER MEMBRANE PROTEIN ASSEMBLY FACTOR BAMB"/>
    <property type="match status" value="1"/>
</dbReference>
<evidence type="ECO:0000313" key="2">
    <source>
        <dbReference type="EMBL" id="GAA5051363.1"/>
    </source>
</evidence>
<proteinExistence type="predicted"/>
<dbReference type="GeneID" id="68616230"/>
<dbReference type="PANTHER" id="PTHR34512">
    <property type="entry name" value="CELL SURFACE PROTEIN"/>
    <property type="match status" value="1"/>
</dbReference>
<dbReference type="InterPro" id="IPR015943">
    <property type="entry name" value="WD40/YVTN_repeat-like_dom_sf"/>
</dbReference>
<evidence type="ECO:0000259" key="1">
    <source>
        <dbReference type="Pfam" id="PF13360"/>
    </source>
</evidence>
<dbReference type="InterPro" id="IPR011047">
    <property type="entry name" value="Quinoprotein_ADH-like_sf"/>
</dbReference>
<dbReference type="RefSeq" id="WP_227777626.1">
    <property type="nucleotide sequence ID" value="NZ_BAABKX010000008.1"/>
</dbReference>
<dbReference type="InterPro" id="IPR002372">
    <property type="entry name" value="PQQ_rpt_dom"/>
</dbReference>
<feature type="domain" description="Pyrrolo-quinoline quinone repeat" evidence="1">
    <location>
        <begin position="112"/>
        <end position="252"/>
    </location>
</feature>
<dbReference type="Gene3D" id="2.40.128.630">
    <property type="match status" value="1"/>
</dbReference>
<dbReference type="SUPFAM" id="SSF50998">
    <property type="entry name" value="Quinoprotein alcohol dehydrogenase-like"/>
    <property type="match status" value="2"/>
</dbReference>
<dbReference type="Gene3D" id="2.40.10.480">
    <property type="match status" value="1"/>
</dbReference>
<sequence>MVDKSHASSIRNTRRTFLKTVGVAVSVASCDSAIAASRDSDSDHDWKQSNSWAGLRATPGRTAAITDNGPTPYAKTDWKMDLGGSMYNTEPIVVDETAYLAVSTANDPSKSEGFVGAYNSKTGNQRWKRADLPAPRTPVVSDGRIYFATKIPSTPDADRGGLYALDAENGKIEWNRTVVQEWAAPIVTEQRVYTSNENGAYALNRTTGETIWKTDGVGGIADGVGGALSYSDSTIFFGDGTALNAENGSMKWCIDHDQFTLGNHAATDDMVYYIRTERVVGDDDSVSVTARSIDDGTTQWAYESNMSNEWDGRLAIAGGHVVLLNTNDEDSIIKALDAETGAVVWTQRVNGTYFSSPTIANETIYVGGRSVPGSNRWDGQAVIYAIDLQTGEQKWAYLLDSTDLETSPENPPAAGTPVVADGKLYTATYPSGSTLAYRYIYYSNFFVLESYPTLPDS</sequence>
<organism evidence="2 3">
    <name type="scientific">Haladaptatus pallidirubidus</name>
    <dbReference type="NCBI Taxonomy" id="1008152"/>
    <lineage>
        <taxon>Archaea</taxon>
        <taxon>Methanobacteriati</taxon>
        <taxon>Methanobacteriota</taxon>
        <taxon>Stenosarchaea group</taxon>
        <taxon>Halobacteria</taxon>
        <taxon>Halobacteriales</taxon>
        <taxon>Haladaptataceae</taxon>
        <taxon>Haladaptatus</taxon>
    </lineage>
</organism>
<dbReference type="AlphaFoldDB" id="A0AAV3UI77"/>